<evidence type="ECO:0000313" key="1">
    <source>
        <dbReference type="Proteomes" id="UP000887575"/>
    </source>
</evidence>
<dbReference type="WBParaSite" id="MBELARI_LOCUS2458">
    <property type="protein sequence ID" value="MBELARI_LOCUS2458"/>
    <property type="gene ID" value="MBELARI_LOCUS2458"/>
</dbReference>
<dbReference type="AlphaFoldDB" id="A0AAF3F752"/>
<keyword evidence="1" id="KW-1185">Reference proteome</keyword>
<reference evidence="2" key="1">
    <citation type="submission" date="2024-02" db="UniProtKB">
        <authorList>
            <consortium name="WormBaseParasite"/>
        </authorList>
    </citation>
    <scope>IDENTIFICATION</scope>
</reference>
<accession>A0AAF3F752</accession>
<evidence type="ECO:0000313" key="2">
    <source>
        <dbReference type="WBParaSite" id="MBELARI_LOCUS2458"/>
    </source>
</evidence>
<sequence>MPQMRYDLVNYDKVKNEFLDGLAQQDFLDEPFVNVGELLDIEQSLGFPAKKSCQISQLKLNRTTILVKLEVLQLDSIKGERAISV</sequence>
<protein>
    <submittedName>
        <fullName evidence="2">Uncharacterized protein</fullName>
    </submittedName>
</protein>
<organism evidence="1 2">
    <name type="scientific">Mesorhabditis belari</name>
    <dbReference type="NCBI Taxonomy" id="2138241"/>
    <lineage>
        <taxon>Eukaryota</taxon>
        <taxon>Metazoa</taxon>
        <taxon>Ecdysozoa</taxon>
        <taxon>Nematoda</taxon>
        <taxon>Chromadorea</taxon>
        <taxon>Rhabditida</taxon>
        <taxon>Rhabditina</taxon>
        <taxon>Rhabditomorpha</taxon>
        <taxon>Rhabditoidea</taxon>
        <taxon>Rhabditidae</taxon>
        <taxon>Mesorhabditinae</taxon>
        <taxon>Mesorhabditis</taxon>
    </lineage>
</organism>
<proteinExistence type="predicted"/>
<dbReference type="Proteomes" id="UP000887575">
    <property type="component" value="Unassembled WGS sequence"/>
</dbReference>
<name>A0AAF3F752_9BILA</name>